<reference evidence="1" key="1">
    <citation type="submission" date="2014-09" db="EMBL/GenBank/DDBJ databases">
        <authorList>
            <person name="Magalhaes I.L.F."/>
            <person name="Oliveira U."/>
            <person name="Santos F.R."/>
            <person name="Vidigal T.H.D.A."/>
            <person name="Brescovit A.D."/>
            <person name="Santos A.J."/>
        </authorList>
    </citation>
    <scope>NUCLEOTIDE SEQUENCE</scope>
    <source>
        <tissue evidence="1">Shoot tissue taken approximately 20 cm above the soil surface</tissue>
    </source>
</reference>
<dbReference type="AlphaFoldDB" id="A0A0A9AFJ7"/>
<accession>A0A0A9AFJ7</accession>
<name>A0A0A9AFJ7_ARUDO</name>
<protein>
    <submittedName>
        <fullName evidence="1">Uncharacterized protein</fullName>
    </submittedName>
</protein>
<organism evidence="1">
    <name type="scientific">Arundo donax</name>
    <name type="common">Giant reed</name>
    <name type="synonym">Donax arundinaceus</name>
    <dbReference type="NCBI Taxonomy" id="35708"/>
    <lineage>
        <taxon>Eukaryota</taxon>
        <taxon>Viridiplantae</taxon>
        <taxon>Streptophyta</taxon>
        <taxon>Embryophyta</taxon>
        <taxon>Tracheophyta</taxon>
        <taxon>Spermatophyta</taxon>
        <taxon>Magnoliopsida</taxon>
        <taxon>Liliopsida</taxon>
        <taxon>Poales</taxon>
        <taxon>Poaceae</taxon>
        <taxon>PACMAD clade</taxon>
        <taxon>Arundinoideae</taxon>
        <taxon>Arundineae</taxon>
        <taxon>Arundo</taxon>
    </lineage>
</organism>
<sequence length="51" mass="6331">MTSITHTMDRKQFYHMRDYYYLKDLQAILHFCNKFQIIQELIKNNMSLNCQ</sequence>
<evidence type="ECO:0000313" key="1">
    <source>
        <dbReference type="EMBL" id="JAD48633.1"/>
    </source>
</evidence>
<proteinExistence type="predicted"/>
<dbReference type="EMBL" id="GBRH01249262">
    <property type="protein sequence ID" value="JAD48633.1"/>
    <property type="molecule type" value="Transcribed_RNA"/>
</dbReference>
<reference evidence="1" key="2">
    <citation type="journal article" date="2015" name="Data Brief">
        <title>Shoot transcriptome of the giant reed, Arundo donax.</title>
        <authorList>
            <person name="Barrero R.A."/>
            <person name="Guerrero F.D."/>
            <person name="Moolhuijzen P."/>
            <person name="Goolsby J.A."/>
            <person name="Tidwell J."/>
            <person name="Bellgard S.E."/>
            <person name="Bellgard M.I."/>
        </authorList>
    </citation>
    <scope>NUCLEOTIDE SEQUENCE</scope>
    <source>
        <tissue evidence="1">Shoot tissue taken approximately 20 cm above the soil surface</tissue>
    </source>
</reference>